<keyword evidence="1" id="KW-0812">Transmembrane</keyword>
<keyword evidence="1" id="KW-1133">Transmembrane helix</keyword>
<keyword evidence="1" id="KW-0472">Membrane</keyword>
<reference evidence="2" key="1">
    <citation type="submission" date="2021-06" db="EMBL/GenBank/DDBJ databases">
        <authorList>
            <person name="Kallberg Y."/>
            <person name="Tangrot J."/>
            <person name="Rosling A."/>
        </authorList>
    </citation>
    <scope>NUCLEOTIDE SEQUENCE</scope>
    <source>
        <strain evidence="2">CL551</strain>
    </source>
</reference>
<sequence>MARQPFVPISNNYYIYFFFLCLISSVNAVEIDELGNSVFQSPNTTYWPWSCQKNEYSSYKIYPTFVSQTTVFVTTVYLLFTVAVYGTTSKMNYRLTAIIDDFLILSASLVPIFAWFFTTKIIAHYVDYYRRIGKDYDSSILFFEYNTYCTPEYISTIFNLMLTTVLTRSIVSFFSEEGLIGPLNIEKRRISGEKVFLGIEKEDDIQCLLDKDFYINVEDLRVAERIKNAGIEYREALKEYKEFGSNDINDLGKSLTLQETLKEKKNTYIKTMLECTINNKVYIDVLEVGLIHYILYSHRSNEEYKKDGESDIFDIEWDGLTCDKKIIDQGCSWIKIPMIPKSFTKV</sequence>
<name>A0A9N9A1K6_9GLOM</name>
<evidence type="ECO:0000256" key="1">
    <source>
        <dbReference type="SAM" id="Phobius"/>
    </source>
</evidence>
<feature type="transmembrane region" description="Helical" evidence="1">
    <location>
        <begin position="98"/>
        <end position="117"/>
    </location>
</feature>
<proteinExistence type="predicted"/>
<evidence type="ECO:0000313" key="3">
    <source>
        <dbReference type="Proteomes" id="UP000789342"/>
    </source>
</evidence>
<dbReference type="Proteomes" id="UP000789342">
    <property type="component" value="Unassembled WGS sequence"/>
</dbReference>
<dbReference type="AlphaFoldDB" id="A0A9N9A1K6"/>
<gene>
    <name evidence="2" type="ORF">AMORRO_LOCUS3890</name>
</gene>
<dbReference type="EMBL" id="CAJVPV010001981">
    <property type="protein sequence ID" value="CAG8514428.1"/>
    <property type="molecule type" value="Genomic_DNA"/>
</dbReference>
<feature type="transmembrane region" description="Helical" evidence="1">
    <location>
        <begin position="65"/>
        <end position="86"/>
    </location>
</feature>
<evidence type="ECO:0000313" key="2">
    <source>
        <dbReference type="EMBL" id="CAG8514428.1"/>
    </source>
</evidence>
<comment type="caution">
    <text evidence="2">The sequence shown here is derived from an EMBL/GenBank/DDBJ whole genome shotgun (WGS) entry which is preliminary data.</text>
</comment>
<accession>A0A9N9A1K6</accession>
<keyword evidence="3" id="KW-1185">Reference proteome</keyword>
<organism evidence="2 3">
    <name type="scientific">Acaulospora morrowiae</name>
    <dbReference type="NCBI Taxonomy" id="94023"/>
    <lineage>
        <taxon>Eukaryota</taxon>
        <taxon>Fungi</taxon>
        <taxon>Fungi incertae sedis</taxon>
        <taxon>Mucoromycota</taxon>
        <taxon>Glomeromycotina</taxon>
        <taxon>Glomeromycetes</taxon>
        <taxon>Diversisporales</taxon>
        <taxon>Acaulosporaceae</taxon>
        <taxon>Acaulospora</taxon>
    </lineage>
</organism>
<protein>
    <submittedName>
        <fullName evidence="2">10451_t:CDS:1</fullName>
    </submittedName>
</protein>
<dbReference type="OrthoDB" id="2449919at2759"/>
<feature type="transmembrane region" description="Helical" evidence="1">
    <location>
        <begin position="12"/>
        <end position="29"/>
    </location>
</feature>